<dbReference type="PANTHER" id="PTHR36195">
    <property type="entry name" value="DOMAIN PROTEIN, PUTATIVE (AFU_ORTHOLOGUE AFUA_5G01990)-RELATED-RELATED"/>
    <property type="match status" value="1"/>
</dbReference>
<keyword evidence="3" id="KW-1185">Reference proteome</keyword>
<organism evidence="2 3">
    <name type="scientific">Paraphaeosphaeria minitans</name>
    <dbReference type="NCBI Taxonomy" id="565426"/>
    <lineage>
        <taxon>Eukaryota</taxon>
        <taxon>Fungi</taxon>
        <taxon>Dikarya</taxon>
        <taxon>Ascomycota</taxon>
        <taxon>Pezizomycotina</taxon>
        <taxon>Dothideomycetes</taxon>
        <taxon>Pleosporomycetidae</taxon>
        <taxon>Pleosporales</taxon>
        <taxon>Massarineae</taxon>
        <taxon>Didymosphaeriaceae</taxon>
        <taxon>Paraphaeosphaeria</taxon>
    </lineage>
</organism>
<accession>A0A9P6KQ28</accession>
<reference evidence="2" key="1">
    <citation type="journal article" date="2020" name="Mol. Plant Microbe Interact.">
        <title>Genome Sequence of the Biocontrol Agent Coniothyrium minitans strain Conio (IMI 134523).</title>
        <authorList>
            <person name="Patel D."/>
            <person name="Shittu T.A."/>
            <person name="Baroncelli R."/>
            <person name="Muthumeenakshi S."/>
            <person name="Osborne T.H."/>
            <person name="Janganan T.K."/>
            <person name="Sreenivasaprasad S."/>
        </authorList>
    </citation>
    <scope>NUCLEOTIDE SEQUENCE</scope>
    <source>
        <strain evidence="2">Conio</strain>
    </source>
</reference>
<dbReference type="OrthoDB" id="5144514at2759"/>
<dbReference type="Proteomes" id="UP000756921">
    <property type="component" value="Unassembled WGS sequence"/>
</dbReference>
<dbReference type="AlphaFoldDB" id="A0A9P6KQ28"/>
<comment type="caution">
    <text evidence="2">The sequence shown here is derived from an EMBL/GenBank/DDBJ whole genome shotgun (WGS) entry which is preliminary data.</text>
</comment>
<dbReference type="InterPro" id="IPR006771">
    <property type="entry name" value="CetA-like"/>
</dbReference>
<evidence type="ECO:0000313" key="2">
    <source>
        <dbReference type="EMBL" id="KAF9734184.1"/>
    </source>
</evidence>
<dbReference type="Pfam" id="PF04681">
    <property type="entry name" value="Bys1"/>
    <property type="match status" value="1"/>
</dbReference>
<dbReference type="EMBL" id="WJXW01000007">
    <property type="protein sequence ID" value="KAF9734184.1"/>
    <property type="molecule type" value="Genomic_DNA"/>
</dbReference>
<proteinExistence type="predicted"/>
<name>A0A9P6KQ28_9PLEO</name>
<evidence type="ECO:0000256" key="1">
    <source>
        <dbReference type="SAM" id="SignalP"/>
    </source>
</evidence>
<protein>
    <submittedName>
        <fullName evidence="2">Uncharacterized protein</fullName>
    </submittedName>
</protein>
<sequence length="184" mass="19957">MLLNLSLFLFTLQVALVAALGKLTVANRCSRDMYVWSVDGQGSSRATKINARSNYTEPIRTSCNGCGVTVKVSQTPQLLGGHHSQFEYAISNNVMYYDISFVDCAKGQDASNCPGHVAGLEIYSTNEKKCDRVTCSGNTYCPTKAYYVDQPNQKLGIPEPVYGCGTAGTGADLVFVLCQNQRTV</sequence>
<gene>
    <name evidence="2" type="ORF">PMIN01_07087</name>
</gene>
<feature type="chain" id="PRO_5040368419" evidence="1">
    <location>
        <begin position="20"/>
        <end position="184"/>
    </location>
</feature>
<feature type="signal peptide" evidence="1">
    <location>
        <begin position="1"/>
        <end position="19"/>
    </location>
</feature>
<evidence type="ECO:0000313" key="3">
    <source>
        <dbReference type="Proteomes" id="UP000756921"/>
    </source>
</evidence>
<keyword evidence="1" id="KW-0732">Signal</keyword>